<evidence type="ECO:0000313" key="6">
    <source>
        <dbReference type="Proteomes" id="UP001162060"/>
    </source>
</evidence>
<dbReference type="EMBL" id="CAKLBY020000171">
    <property type="protein sequence ID" value="CAK7930998.1"/>
    <property type="molecule type" value="Genomic_DNA"/>
</dbReference>
<dbReference type="GO" id="GO:0016705">
    <property type="term" value="F:oxidoreductase activity, acting on paired donors, with incorporation or reduction of molecular oxygen"/>
    <property type="evidence" value="ECO:0007669"/>
    <property type="project" value="InterPro"/>
</dbReference>
<evidence type="ECO:0000256" key="3">
    <source>
        <dbReference type="ARBA" id="ARBA00023002"/>
    </source>
</evidence>
<dbReference type="GO" id="GO:0004497">
    <property type="term" value="F:monooxygenase activity"/>
    <property type="evidence" value="ECO:0007669"/>
    <property type="project" value="InterPro"/>
</dbReference>
<sequence>MQDTTLLSTPEAFEDVLKNQFENFPKRQQKSEYVRELPGEGIFIVDHEKWDVQRKTASNLFTMRALQDSMTSTIQRHLVVLERIFSRAAETDDSVDLCCLLNRFTMEALTEIACGIKTNVLDCDEEHPFQAAFDRCNGAP</sequence>
<dbReference type="InterPro" id="IPR036396">
    <property type="entry name" value="Cyt_P450_sf"/>
</dbReference>
<protein>
    <recommendedName>
        <fullName evidence="7">Cytochrome P450</fullName>
    </recommendedName>
</protein>
<evidence type="ECO:0008006" key="7">
    <source>
        <dbReference type="Google" id="ProtNLM"/>
    </source>
</evidence>
<dbReference type="PANTHER" id="PTHR24296">
    <property type="entry name" value="CYTOCHROME P450"/>
    <property type="match status" value="1"/>
</dbReference>
<evidence type="ECO:0000256" key="4">
    <source>
        <dbReference type="ARBA" id="ARBA00023004"/>
    </source>
</evidence>
<dbReference type="AlphaFoldDB" id="A0AAV1UBG1"/>
<keyword evidence="2" id="KW-0479">Metal-binding</keyword>
<comment type="caution">
    <text evidence="5">The sequence shown here is derived from an EMBL/GenBank/DDBJ whole genome shotgun (WGS) entry which is preliminary data.</text>
</comment>
<dbReference type="GO" id="GO:0005506">
    <property type="term" value="F:iron ion binding"/>
    <property type="evidence" value="ECO:0007669"/>
    <property type="project" value="InterPro"/>
</dbReference>
<proteinExistence type="inferred from homology"/>
<reference evidence="5" key="1">
    <citation type="submission" date="2024-01" db="EMBL/GenBank/DDBJ databases">
        <authorList>
            <person name="Webb A."/>
        </authorList>
    </citation>
    <scope>NUCLEOTIDE SEQUENCE</scope>
    <source>
        <strain evidence="5">Pm1</strain>
    </source>
</reference>
<comment type="similarity">
    <text evidence="1">Belongs to the cytochrome P450 family.</text>
</comment>
<name>A0AAV1UBG1_9STRA</name>
<organism evidence="5 6">
    <name type="scientific">Peronospora matthiolae</name>
    <dbReference type="NCBI Taxonomy" id="2874970"/>
    <lineage>
        <taxon>Eukaryota</taxon>
        <taxon>Sar</taxon>
        <taxon>Stramenopiles</taxon>
        <taxon>Oomycota</taxon>
        <taxon>Peronosporomycetes</taxon>
        <taxon>Peronosporales</taxon>
        <taxon>Peronosporaceae</taxon>
        <taxon>Peronospora</taxon>
    </lineage>
</organism>
<keyword evidence="3" id="KW-0560">Oxidoreductase</keyword>
<keyword evidence="4" id="KW-0408">Iron</keyword>
<accession>A0AAV1UBG1</accession>
<dbReference type="Proteomes" id="UP001162060">
    <property type="component" value="Unassembled WGS sequence"/>
</dbReference>
<dbReference type="Gene3D" id="1.10.630.10">
    <property type="entry name" value="Cytochrome P450"/>
    <property type="match status" value="1"/>
</dbReference>
<evidence type="ECO:0000256" key="2">
    <source>
        <dbReference type="ARBA" id="ARBA00022723"/>
    </source>
</evidence>
<dbReference type="SUPFAM" id="SSF48264">
    <property type="entry name" value="Cytochrome P450"/>
    <property type="match status" value="1"/>
</dbReference>
<dbReference type="Pfam" id="PF00067">
    <property type="entry name" value="p450"/>
    <property type="match status" value="1"/>
</dbReference>
<evidence type="ECO:0000256" key="1">
    <source>
        <dbReference type="ARBA" id="ARBA00010617"/>
    </source>
</evidence>
<dbReference type="InterPro" id="IPR001128">
    <property type="entry name" value="Cyt_P450"/>
</dbReference>
<gene>
    <name evidence="5" type="ORF">PM001_LOCUS16148</name>
</gene>
<dbReference type="GO" id="GO:0020037">
    <property type="term" value="F:heme binding"/>
    <property type="evidence" value="ECO:0007669"/>
    <property type="project" value="InterPro"/>
</dbReference>
<evidence type="ECO:0000313" key="5">
    <source>
        <dbReference type="EMBL" id="CAK7930998.1"/>
    </source>
</evidence>